<evidence type="ECO:0000256" key="5">
    <source>
        <dbReference type="ARBA" id="ARBA00022630"/>
    </source>
</evidence>
<dbReference type="Gene3D" id="3.50.50.60">
    <property type="entry name" value="FAD/NAD(P)-binding domain"/>
    <property type="match status" value="1"/>
</dbReference>
<reference evidence="13" key="1">
    <citation type="journal article" date="2020" name="Stud. Mycol.">
        <title>101 Dothideomycetes genomes: a test case for predicting lifestyles and emergence of pathogens.</title>
        <authorList>
            <person name="Haridas S."/>
            <person name="Albert R."/>
            <person name="Binder M."/>
            <person name="Bloem J."/>
            <person name="Labutti K."/>
            <person name="Salamov A."/>
            <person name="Andreopoulos B."/>
            <person name="Baker S."/>
            <person name="Barry K."/>
            <person name="Bills G."/>
            <person name="Bluhm B."/>
            <person name="Cannon C."/>
            <person name="Castanera R."/>
            <person name="Culley D."/>
            <person name="Daum C."/>
            <person name="Ezra D."/>
            <person name="Gonzalez J."/>
            <person name="Henrissat B."/>
            <person name="Kuo A."/>
            <person name="Liang C."/>
            <person name="Lipzen A."/>
            <person name="Lutzoni F."/>
            <person name="Magnuson J."/>
            <person name="Mondo S."/>
            <person name="Nolan M."/>
            <person name="Ohm R."/>
            <person name="Pangilinan J."/>
            <person name="Park H.-J."/>
            <person name="Ramirez L."/>
            <person name="Alfaro M."/>
            <person name="Sun H."/>
            <person name="Tritt A."/>
            <person name="Yoshinaga Y."/>
            <person name="Zwiers L.-H."/>
            <person name="Turgeon B."/>
            <person name="Goodwin S."/>
            <person name="Spatafora J."/>
            <person name="Crous P."/>
            <person name="Grigoriev I."/>
        </authorList>
    </citation>
    <scope>NUCLEOTIDE SEQUENCE</scope>
    <source>
        <strain evidence="13">CBS 115976</strain>
    </source>
</reference>
<dbReference type="InterPro" id="IPR025700">
    <property type="entry name" value="Lys/Orn_oxygenase"/>
</dbReference>
<dbReference type="OrthoDB" id="3519933at2759"/>
<dbReference type="Proteomes" id="UP000799302">
    <property type="component" value="Unassembled WGS sequence"/>
</dbReference>
<protein>
    <recommendedName>
        <fullName evidence="4">L-ornithine N(5)-monooxygenase [NAD(P)H]</fullName>
        <ecNumber evidence="4">1.14.13.196</ecNumber>
    </recommendedName>
</protein>
<evidence type="ECO:0000256" key="1">
    <source>
        <dbReference type="ARBA" id="ARBA00001974"/>
    </source>
</evidence>
<sequence>MAATEVYDIVCVGFGSAALSLAIGLYEQQPKLKVLFLEKEKRFSWQGSRLPFERSKMQSNFMQDLVTPRNPLSKFTLVNYLWSTDMLVMYTNLSAINPPRQLFSNYLNWCAEKMETTGWVKYDQDVQSIAQLSGHASARRQFQVTSRKCDGQETKIRAKTIILSQTSSPDMPKWVPYHNVGQRIFHTSEFTQHTSDLNQWNGSSLNIAVVGGNDEALDIFQYCQRLDGAKITLLHEGPFLRLHDSNPFLTSLAAHEFSESTTQASIHPSVQHEQLHSLYEKRYTELVRKHKQKPGNSEIFPCTSVIGTSKLFDQIVLKCWNTGTDSGFCSDAFDYIFVSSRYADVKQSHLMAQLKNIIGRSEKVVNSAEDEPLAPRIEGANGAWILRDEYATGNSFENLALRTEQLLRTLTQYSSSESPEGYTGRRVIPETARL</sequence>
<organism evidence="13 14">
    <name type="scientific">Microthyrium microscopicum</name>
    <dbReference type="NCBI Taxonomy" id="703497"/>
    <lineage>
        <taxon>Eukaryota</taxon>
        <taxon>Fungi</taxon>
        <taxon>Dikarya</taxon>
        <taxon>Ascomycota</taxon>
        <taxon>Pezizomycotina</taxon>
        <taxon>Dothideomycetes</taxon>
        <taxon>Dothideomycetes incertae sedis</taxon>
        <taxon>Microthyriales</taxon>
        <taxon>Microthyriaceae</taxon>
        <taxon>Microthyrium</taxon>
    </lineage>
</organism>
<keyword evidence="7" id="KW-0521">NADP</keyword>
<dbReference type="PANTHER" id="PTHR42802:SF1">
    <property type="entry name" value="L-ORNITHINE N(5)-MONOOXYGENASE"/>
    <property type="match status" value="1"/>
</dbReference>
<dbReference type="PANTHER" id="PTHR42802">
    <property type="entry name" value="MONOOXYGENASE"/>
    <property type="match status" value="1"/>
</dbReference>
<gene>
    <name evidence="13" type="ORF">BT63DRAFT_442096</name>
</gene>
<evidence type="ECO:0000256" key="6">
    <source>
        <dbReference type="ARBA" id="ARBA00022827"/>
    </source>
</evidence>
<evidence type="ECO:0000256" key="4">
    <source>
        <dbReference type="ARBA" id="ARBA00012881"/>
    </source>
</evidence>
<evidence type="ECO:0000256" key="9">
    <source>
        <dbReference type="ARBA" id="ARBA00047598"/>
    </source>
</evidence>
<keyword evidence="6" id="KW-0274">FAD</keyword>
<keyword evidence="8" id="KW-0560">Oxidoreductase</keyword>
<evidence type="ECO:0000256" key="10">
    <source>
        <dbReference type="ARBA" id="ARBA00049248"/>
    </source>
</evidence>
<evidence type="ECO:0000313" key="14">
    <source>
        <dbReference type="Proteomes" id="UP000799302"/>
    </source>
</evidence>
<keyword evidence="12" id="KW-0812">Transmembrane</keyword>
<keyword evidence="12" id="KW-1133">Transmembrane helix</keyword>
<keyword evidence="5" id="KW-0285">Flavoprotein</keyword>
<evidence type="ECO:0000256" key="8">
    <source>
        <dbReference type="ARBA" id="ARBA00023002"/>
    </source>
</evidence>
<comment type="catalytic activity">
    <reaction evidence="10">
        <text>L-ornithine + NADH + O2 = N(5)-hydroxy-L-ornithine + NAD(+) + H2O</text>
        <dbReference type="Rhea" id="RHEA:41512"/>
        <dbReference type="ChEBI" id="CHEBI:15377"/>
        <dbReference type="ChEBI" id="CHEBI:15379"/>
        <dbReference type="ChEBI" id="CHEBI:46911"/>
        <dbReference type="ChEBI" id="CHEBI:57540"/>
        <dbReference type="ChEBI" id="CHEBI:57945"/>
        <dbReference type="ChEBI" id="CHEBI:78275"/>
        <dbReference type="EC" id="1.14.13.196"/>
    </reaction>
</comment>
<keyword evidence="14" id="KW-1185">Reference proteome</keyword>
<comment type="catalytic activity">
    <reaction evidence="9">
        <text>L-ornithine + NADPH + O2 = N(5)-hydroxy-L-ornithine + NADP(+) + H2O</text>
        <dbReference type="Rhea" id="RHEA:41508"/>
        <dbReference type="ChEBI" id="CHEBI:15377"/>
        <dbReference type="ChEBI" id="CHEBI:15379"/>
        <dbReference type="ChEBI" id="CHEBI:46911"/>
        <dbReference type="ChEBI" id="CHEBI:57783"/>
        <dbReference type="ChEBI" id="CHEBI:58349"/>
        <dbReference type="ChEBI" id="CHEBI:78275"/>
        <dbReference type="EC" id="1.14.13.196"/>
    </reaction>
</comment>
<evidence type="ECO:0000256" key="12">
    <source>
        <dbReference type="SAM" id="Phobius"/>
    </source>
</evidence>
<dbReference type="EMBL" id="MU004238">
    <property type="protein sequence ID" value="KAF2667093.1"/>
    <property type="molecule type" value="Genomic_DNA"/>
</dbReference>
<keyword evidence="12" id="KW-0472">Membrane</keyword>
<dbReference type="InterPro" id="IPR036188">
    <property type="entry name" value="FAD/NAD-bd_sf"/>
</dbReference>
<accession>A0A6A6U723</accession>
<evidence type="ECO:0000256" key="3">
    <source>
        <dbReference type="ARBA" id="ARBA00007588"/>
    </source>
</evidence>
<comment type="pathway">
    <text evidence="2">Siderophore biosynthesis.</text>
</comment>
<dbReference type="EC" id="1.14.13.196" evidence="4"/>
<evidence type="ECO:0000256" key="2">
    <source>
        <dbReference type="ARBA" id="ARBA00004924"/>
    </source>
</evidence>
<dbReference type="GO" id="GO:0006879">
    <property type="term" value="P:intracellular iron ion homeostasis"/>
    <property type="evidence" value="ECO:0007669"/>
    <property type="project" value="TreeGrafter"/>
</dbReference>
<evidence type="ECO:0000256" key="11">
    <source>
        <dbReference type="SAM" id="MobiDB-lite"/>
    </source>
</evidence>
<proteinExistence type="inferred from homology"/>
<comment type="similarity">
    <text evidence="3">Belongs to the lysine N(6)-hydroxylase/L-ornithine N(5)-oxygenase family.</text>
</comment>
<dbReference type="GO" id="GO:0016491">
    <property type="term" value="F:oxidoreductase activity"/>
    <property type="evidence" value="ECO:0007669"/>
    <property type="project" value="UniProtKB-KW"/>
</dbReference>
<dbReference type="Pfam" id="PF13434">
    <property type="entry name" value="Lys_Orn_oxgnase"/>
    <property type="match status" value="1"/>
</dbReference>
<dbReference type="SUPFAM" id="SSF51905">
    <property type="entry name" value="FAD/NAD(P)-binding domain"/>
    <property type="match status" value="1"/>
</dbReference>
<comment type="cofactor">
    <cofactor evidence="1">
        <name>FAD</name>
        <dbReference type="ChEBI" id="CHEBI:57692"/>
    </cofactor>
</comment>
<evidence type="ECO:0000313" key="13">
    <source>
        <dbReference type="EMBL" id="KAF2667093.1"/>
    </source>
</evidence>
<name>A0A6A6U723_9PEZI</name>
<dbReference type="AlphaFoldDB" id="A0A6A6U723"/>
<feature type="transmembrane region" description="Helical" evidence="12">
    <location>
        <begin position="6"/>
        <end position="26"/>
    </location>
</feature>
<evidence type="ECO:0000256" key="7">
    <source>
        <dbReference type="ARBA" id="ARBA00022857"/>
    </source>
</evidence>
<feature type="region of interest" description="Disordered" evidence="11">
    <location>
        <begin position="415"/>
        <end position="434"/>
    </location>
</feature>